<keyword evidence="2" id="KW-0812">Transmembrane</keyword>
<name>A0A8W7PB62_ANOCL</name>
<organism evidence="3">
    <name type="scientific">Anopheles coluzzii</name>
    <name type="common">African malaria mosquito</name>
    <dbReference type="NCBI Taxonomy" id="1518534"/>
    <lineage>
        <taxon>Eukaryota</taxon>
        <taxon>Metazoa</taxon>
        <taxon>Ecdysozoa</taxon>
        <taxon>Arthropoda</taxon>
        <taxon>Hexapoda</taxon>
        <taxon>Insecta</taxon>
        <taxon>Pterygota</taxon>
        <taxon>Neoptera</taxon>
        <taxon>Endopterygota</taxon>
        <taxon>Diptera</taxon>
        <taxon>Nematocera</taxon>
        <taxon>Culicoidea</taxon>
        <taxon>Culicidae</taxon>
        <taxon>Anophelinae</taxon>
        <taxon>Anopheles</taxon>
    </lineage>
</organism>
<keyword evidence="2" id="KW-0472">Membrane</keyword>
<dbReference type="AlphaFoldDB" id="A0A8W7PB62"/>
<evidence type="ECO:0000313" key="3">
    <source>
        <dbReference type="EnsemblMetazoa" id="ACOM028104-PA.1"/>
    </source>
</evidence>
<sequence>MNLSRLGGNYTPLTDDDTRDQDLGVHQIKVGRAADGDQRPGHDRDVMAEYPSPIPDDSTVRFASMLMISCMRAPFVCASCVSIVVAIVVLPYTGTSCALSTSGFHCFSLMSEMKLG</sequence>
<proteinExistence type="predicted"/>
<dbReference type="EnsemblMetazoa" id="ACOM028104-RA">
    <property type="protein sequence ID" value="ACOM028104-PA.1"/>
    <property type="gene ID" value="ACOM028104"/>
</dbReference>
<feature type="region of interest" description="Disordered" evidence="1">
    <location>
        <begin position="1"/>
        <end position="52"/>
    </location>
</feature>
<protein>
    <submittedName>
        <fullName evidence="3">Uncharacterized protein</fullName>
    </submittedName>
</protein>
<keyword evidence="2" id="KW-1133">Transmembrane helix</keyword>
<reference evidence="3" key="1">
    <citation type="submission" date="2022-08" db="UniProtKB">
        <authorList>
            <consortium name="EnsemblMetazoa"/>
        </authorList>
    </citation>
    <scope>IDENTIFICATION</scope>
</reference>
<feature type="transmembrane region" description="Helical" evidence="2">
    <location>
        <begin position="73"/>
        <end position="92"/>
    </location>
</feature>
<evidence type="ECO:0000256" key="1">
    <source>
        <dbReference type="SAM" id="MobiDB-lite"/>
    </source>
</evidence>
<dbReference type="Proteomes" id="UP000075882">
    <property type="component" value="Unassembled WGS sequence"/>
</dbReference>
<accession>A0A8W7PB62</accession>
<feature type="compositionally biased region" description="Basic and acidic residues" evidence="1">
    <location>
        <begin position="32"/>
        <end position="47"/>
    </location>
</feature>
<evidence type="ECO:0000256" key="2">
    <source>
        <dbReference type="SAM" id="Phobius"/>
    </source>
</evidence>